<keyword evidence="1" id="KW-1133">Transmembrane helix</keyword>
<reference evidence="2 3" key="1">
    <citation type="submission" date="2016-10" db="EMBL/GenBank/DDBJ databases">
        <authorList>
            <person name="de Groot N.N."/>
        </authorList>
    </citation>
    <scope>NUCLEOTIDE SEQUENCE [LARGE SCALE GENOMIC DNA]</scope>
    <source>
        <strain evidence="2 3">DSM 1801</strain>
    </source>
</reference>
<feature type="transmembrane region" description="Helical" evidence="1">
    <location>
        <begin position="12"/>
        <end position="31"/>
    </location>
</feature>
<evidence type="ECO:0000256" key="1">
    <source>
        <dbReference type="SAM" id="Phobius"/>
    </source>
</evidence>
<keyword evidence="1" id="KW-0472">Membrane</keyword>
<dbReference type="EMBL" id="FOHN01000007">
    <property type="protein sequence ID" value="SET03245.1"/>
    <property type="molecule type" value="Genomic_DNA"/>
</dbReference>
<name>A0A1I0B965_9FIRM</name>
<proteinExistence type="predicted"/>
<keyword evidence="3" id="KW-1185">Reference proteome</keyword>
<evidence type="ECO:0000313" key="3">
    <source>
        <dbReference type="Proteomes" id="UP000199800"/>
    </source>
</evidence>
<dbReference type="AlphaFoldDB" id="A0A1I0B965"/>
<gene>
    <name evidence="2" type="ORF">SAMN04487772_10720</name>
</gene>
<keyword evidence="1" id="KW-0812">Transmembrane</keyword>
<dbReference type="Proteomes" id="UP000199800">
    <property type="component" value="Unassembled WGS sequence"/>
</dbReference>
<accession>A0A1I0B965</accession>
<organism evidence="2 3">
    <name type="scientific">[Clostridium] polysaccharolyticum</name>
    <dbReference type="NCBI Taxonomy" id="29364"/>
    <lineage>
        <taxon>Bacteria</taxon>
        <taxon>Bacillati</taxon>
        <taxon>Bacillota</taxon>
        <taxon>Clostridia</taxon>
        <taxon>Lachnospirales</taxon>
        <taxon>Lachnospiraceae</taxon>
    </lineage>
</organism>
<evidence type="ECO:0000313" key="2">
    <source>
        <dbReference type="EMBL" id="SET03245.1"/>
    </source>
</evidence>
<sequence>MKVLLNRIGNILFFISTIFTIITVLTAKDIILNHNYTVNICLLTIGINLIAVIIKSLALKK</sequence>
<protein>
    <submittedName>
        <fullName evidence="2">Uncharacterized protein</fullName>
    </submittedName>
</protein>
<feature type="transmembrane region" description="Helical" evidence="1">
    <location>
        <begin position="37"/>
        <end position="58"/>
    </location>
</feature>